<evidence type="ECO:0000259" key="1">
    <source>
        <dbReference type="Pfam" id="PF00535"/>
    </source>
</evidence>
<sequence length="249" mass="28819">MKVSIVTTSFNSASTIKDTIDSVLSQDYDNIEYIIADGGSKDGTLDIVKSYNDPRIKWISEPDKGIYDGMNKGIKMASGELVGILNSDDYYKNEFIISAVVNGFQDNKTEAVFGDVRFVNPDNLTKTVRYYSSKNFKPSKFRFGFMPAHPTFFTRKKWFDKLGYYQIDYKIAADYELLIRFLYKHKLAYKYLPLDMIIMRTGGASTRSIKSNYILNKEIVRGCRENGITTYMWLLTFKYFVKVFELLKK</sequence>
<dbReference type="AlphaFoldDB" id="A0A074KYC1"/>
<dbReference type="Gene3D" id="3.90.550.10">
    <property type="entry name" value="Spore Coat Polysaccharide Biosynthesis Protein SpsA, Chain A"/>
    <property type="match status" value="1"/>
</dbReference>
<dbReference type="eggNOG" id="COG1215">
    <property type="taxonomic scope" value="Bacteria"/>
</dbReference>
<name>A0A074KYC1_9BACT</name>
<dbReference type="Proteomes" id="UP000027821">
    <property type="component" value="Unassembled WGS sequence"/>
</dbReference>
<dbReference type="CDD" id="cd06433">
    <property type="entry name" value="GT_2_WfgS_like"/>
    <property type="match status" value="1"/>
</dbReference>
<dbReference type="STRING" id="1048983.EL17_17780"/>
<dbReference type="GO" id="GO:0016758">
    <property type="term" value="F:hexosyltransferase activity"/>
    <property type="evidence" value="ECO:0007669"/>
    <property type="project" value="UniProtKB-ARBA"/>
</dbReference>
<reference evidence="2 3" key="1">
    <citation type="submission" date="2014-04" db="EMBL/GenBank/DDBJ databases">
        <title>Characterization and application of a salt tolerant electro-active bacterium.</title>
        <authorList>
            <person name="Yang L."/>
            <person name="Wei S."/>
            <person name="Tay Q.X.M."/>
        </authorList>
    </citation>
    <scope>NUCLEOTIDE SEQUENCE [LARGE SCALE GENOMIC DNA]</scope>
    <source>
        <strain evidence="2 3">LY1</strain>
    </source>
</reference>
<comment type="caution">
    <text evidence="2">The sequence shown here is derived from an EMBL/GenBank/DDBJ whole genome shotgun (WGS) entry which is preliminary data.</text>
</comment>
<dbReference type="InterPro" id="IPR001173">
    <property type="entry name" value="Glyco_trans_2-like"/>
</dbReference>
<dbReference type="PANTHER" id="PTHR22916:SF3">
    <property type="entry name" value="UDP-GLCNAC:BETAGAL BETA-1,3-N-ACETYLGLUCOSAMINYLTRANSFERASE-LIKE PROTEIN 1"/>
    <property type="match status" value="1"/>
</dbReference>
<dbReference type="SUPFAM" id="SSF53448">
    <property type="entry name" value="Nucleotide-diphospho-sugar transferases"/>
    <property type="match status" value="1"/>
</dbReference>
<dbReference type="PANTHER" id="PTHR22916">
    <property type="entry name" value="GLYCOSYLTRANSFERASE"/>
    <property type="match status" value="1"/>
</dbReference>
<accession>A0A074KYC1</accession>
<dbReference type="Pfam" id="PF00535">
    <property type="entry name" value="Glycos_transf_2"/>
    <property type="match status" value="1"/>
</dbReference>
<dbReference type="RefSeq" id="WP_035077252.1">
    <property type="nucleotide sequence ID" value="NZ_JMIH01000024.1"/>
</dbReference>
<organism evidence="2 3">
    <name type="scientific">Anditalea andensis</name>
    <dbReference type="NCBI Taxonomy" id="1048983"/>
    <lineage>
        <taxon>Bacteria</taxon>
        <taxon>Pseudomonadati</taxon>
        <taxon>Bacteroidota</taxon>
        <taxon>Cytophagia</taxon>
        <taxon>Cytophagales</taxon>
        <taxon>Cytophagaceae</taxon>
        <taxon>Anditalea</taxon>
    </lineage>
</organism>
<evidence type="ECO:0000313" key="2">
    <source>
        <dbReference type="EMBL" id="KEO72588.1"/>
    </source>
</evidence>
<evidence type="ECO:0000313" key="3">
    <source>
        <dbReference type="Proteomes" id="UP000027821"/>
    </source>
</evidence>
<dbReference type="EMBL" id="JMIH01000024">
    <property type="protein sequence ID" value="KEO72588.1"/>
    <property type="molecule type" value="Genomic_DNA"/>
</dbReference>
<dbReference type="OrthoDB" id="9788101at2"/>
<keyword evidence="3" id="KW-1185">Reference proteome</keyword>
<proteinExistence type="predicted"/>
<gene>
    <name evidence="2" type="ORF">EL17_17780</name>
</gene>
<dbReference type="InterPro" id="IPR029044">
    <property type="entry name" value="Nucleotide-diphossugar_trans"/>
</dbReference>
<feature type="domain" description="Glycosyltransferase 2-like" evidence="1">
    <location>
        <begin position="4"/>
        <end position="160"/>
    </location>
</feature>
<keyword evidence="2" id="KW-0808">Transferase</keyword>
<protein>
    <submittedName>
        <fullName evidence="2">Glycosyl transferase</fullName>
    </submittedName>
</protein>